<evidence type="ECO:0000313" key="2">
    <source>
        <dbReference type="Proteomes" id="UP001064027"/>
    </source>
</evidence>
<organism evidence="1 2">
    <name type="scientific">Rossellomorea vietnamensis</name>
    <dbReference type="NCBI Taxonomy" id="218284"/>
    <lineage>
        <taxon>Bacteria</taxon>
        <taxon>Bacillati</taxon>
        <taxon>Bacillota</taxon>
        <taxon>Bacilli</taxon>
        <taxon>Bacillales</taxon>
        <taxon>Bacillaceae</taxon>
        <taxon>Rossellomorea</taxon>
    </lineage>
</organism>
<dbReference type="Proteomes" id="UP001064027">
    <property type="component" value="Chromosome"/>
</dbReference>
<name>A0ACD4CCZ1_9BACI</name>
<protein>
    <submittedName>
        <fullName evidence="1">DUF3021 domain-containing protein</fullName>
    </submittedName>
</protein>
<proteinExistence type="predicted"/>
<gene>
    <name evidence="1" type="ORF">N5C46_09955</name>
</gene>
<keyword evidence="2" id="KW-1185">Reference proteome</keyword>
<accession>A0ACD4CCZ1</accession>
<reference evidence="1" key="1">
    <citation type="submission" date="2022-09" db="EMBL/GenBank/DDBJ databases">
        <title>Complete genome sequence of Rossellomorea vietnamensis strain RL-WG62, a newly isolated PGPR with the potential for plant salinity stress alleviation.</title>
        <authorList>
            <person name="Ren L."/>
            <person name="Wang G."/>
            <person name="Hu H."/>
        </authorList>
    </citation>
    <scope>NUCLEOTIDE SEQUENCE</scope>
    <source>
        <strain evidence="1">RL-WG62</strain>
    </source>
</reference>
<sequence>MNLLKKGLIRGLIPFILFTVTSLIWTQFEGASAISKSLLFYGLIAFFLGVASVIYEVERWRFIQQILVHYLVMLVTVFPTLLLSGAYPVDSIRDVARVYFLFNEMGLILFLSTYFMFKWRNRAYMREQSE</sequence>
<evidence type="ECO:0000313" key="1">
    <source>
        <dbReference type="EMBL" id="UXH46337.1"/>
    </source>
</evidence>
<dbReference type="EMBL" id="CP104558">
    <property type="protein sequence ID" value="UXH46337.1"/>
    <property type="molecule type" value="Genomic_DNA"/>
</dbReference>